<evidence type="ECO:0000256" key="2">
    <source>
        <dbReference type="ARBA" id="ARBA00009853"/>
    </source>
</evidence>
<evidence type="ECO:0000256" key="3">
    <source>
        <dbReference type="ARBA" id="ARBA00022692"/>
    </source>
</evidence>
<evidence type="ECO:0000256" key="5">
    <source>
        <dbReference type="ARBA" id="ARBA00023136"/>
    </source>
</evidence>
<keyword evidence="4 6" id="KW-1133">Transmembrane helix</keyword>
<feature type="transmembrane region" description="Helical" evidence="6">
    <location>
        <begin position="189"/>
        <end position="211"/>
    </location>
</feature>
<organism evidence="8 9">
    <name type="scientific">Alteraurantiacibacter lauratis</name>
    <dbReference type="NCBI Taxonomy" id="2054627"/>
    <lineage>
        <taxon>Bacteria</taxon>
        <taxon>Pseudomonadati</taxon>
        <taxon>Pseudomonadota</taxon>
        <taxon>Alphaproteobacteria</taxon>
        <taxon>Sphingomonadales</taxon>
        <taxon>Erythrobacteraceae</taxon>
        <taxon>Alteraurantiacibacter</taxon>
    </lineage>
</organism>
<feature type="transmembrane region" description="Helical" evidence="6">
    <location>
        <begin position="273"/>
        <end position="291"/>
    </location>
</feature>
<feature type="transmembrane region" description="Helical" evidence="6">
    <location>
        <begin position="157"/>
        <end position="177"/>
    </location>
</feature>
<feature type="transmembrane region" description="Helical" evidence="6">
    <location>
        <begin position="248"/>
        <end position="267"/>
    </location>
</feature>
<dbReference type="EMBL" id="JBHRSU010000028">
    <property type="protein sequence ID" value="MFC3100891.1"/>
    <property type="molecule type" value="Genomic_DNA"/>
</dbReference>
<reference evidence="9" key="1">
    <citation type="journal article" date="2019" name="Int. J. Syst. Evol. Microbiol.">
        <title>The Global Catalogue of Microorganisms (GCM) 10K type strain sequencing project: providing services to taxonomists for standard genome sequencing and annotation.</title>
        <authorList>
            <consortium name="The Broad Institute Genomics Platform"/>
            <consortium name="The Broad Institute Genome Sequencing Center for Infectious Disease"/>
            <person name="Wu L."/>
            <person name="Ma J."/>
        </authorList>
    </citation>
    <scope>NUCLEOTIDE SEQUENCE [LARGE SCALE GENOMIC DNA]</scope>
    <source>
        <strain evidence="9">KCTC 52606</strain>
    </source>
</reference>
<proteinExistence type="inferred from homology"/>
<evidence type="ECO:0000256" key="4">
    <source>
        <dbReference type="ARBA" id="ARBA00022989"/>
    </source>
</evidence>
<dbReference type="PANTHER" id="PTHR22911">
    <property type="entry name" value="ACYL-MALONYL CONDENSING ENZYME-RELATED"/>
    <property type="match status" value="1"/>
</dbReference>
<gene>
    <name evidence="8" type="ORF">ACFODK_08325</name>
</gene>
<accession>A0ABV7EH54</accession>
<keyword evidence="5 6" id="KW-0472">Membrane</keyword>
<dbReference type="PANTHER" id="PTHR22911:SF6">
    <property type="entry name" value="SOLUTE CARRIER FAMILY 35 MEMBER G1"/>
    <property type="match status" value="1"/>
</dbReference>
<feature type="transmembrane region" description="Helical" evidence="6">
    <location>
        <begin position="45"/>
        <end position="66"/>
    </location>
</feature>
<dbReference type="SUPFAM" id="SSF103481">
    <property type="entry name" value="Multidrug resistance efflux transporter EmrE"/>
    <property type="match status" value="2"/>
</dbReference>
<keyword evidence="3 6" id="KW-0812">Transmembrane</keyword>
<keyword evidence="9" id="KW-1185">Reference proteome</keyword>
<protein>
    <submittedName>
        <fullName evidence="8">DMT family transporter</fullName>
    </submittedName>
</protein>
<dbReference type="InterPro" id="IPR037185">
    <property type="entry name" value="EmrE-like"/>
</dbReference>
<comment type="caution">
    <text evidence="8">The sequence shown here is derived from an EMBL/GenBank/DDBJ whole genome shotgun (WGS) entry which is preliminary data.</text>
</comment>
<dbReference type="InterPro" id="IPR000620">
    <property type="entry name" value="EamA_dom"/>
</dbReference>
<name>A0ABV7EH54_9SPHN</name>
<comment type="subcellular location">
    <subcellularLocation>
        <location evidence="1">Membrane</location>
        <topology evidence="1">Multi-pass membrane protein</topology>
    </subcellularLocation>
</comment>
<feature type="domain" description="EamA" evidence="7">
    <location>
        <begin position="160"/>
        <end position="289"/>
    </location>
</feature>
<feature type="transmembrane region" description="Helical" evidence="6">
    <location>
        <begin position="134"/>
        <end position="151"/>
    </location>
</feature>
<feature type="transmembrane region" description="Helical" evidence="6">
    <location>
        <begin position="111"/>
        <end position="127"/>
    </location>
</feature>
<feature type="transmembrane region" description="Helical" evidence="6">
    <location>
        <begin position="87"/>
        <end position="105"/>
    </location>
</feature>
<evidence type="ECO:0000256" key="6">
    <source>
        <dbReference type="SAM" id="Phobius"/>
    </source>
</evidence>
<dbReference type="Proteomes" id="UP001595378">
    <property type="component" value="Unassembled WGS sequence"/>
</dbReference>
<evidence type="ECO:0000313" key="9">
    <source>
        <dbReference type="Proteomes" id="UP001595378"/>
    </source>
</evidence>
<evidence type="ECO:0000313" key="8">
    <source>
        <dbReference type="EMBL" id="MFC3100891.1"/>
    </source>
</evidence>
<sequence>MTSARHDRPLLALAIRLGGVMGLSIMAALIKLASTRGIHLAEIIFWRQFITVPILLVWAWFAGQGVGRERLRLLATKRPRDHAMRGVYGMIGMVFNFGAVILLPLAEATTINFSAPIWAVILSIVFLKEKVGIWRWGAVLAGFAGILVIAQPGDGHIPLFGAAVAMAGAFMIALISIQIRDLSRTENPMAIVFWFAMMSSVCSLPFMLFVAKAHAPLDWLILLGTGLAGTWGQLMITAALRYGKVSSVIVMDYSAIVWATLFGWLLFAVLPPITTLFGAPLVIAAGIIIAWRERVVRRAPFTDQRGTAGT</sequence>
<dbReference type="Pfam" id="PF00892">
    <property type="entry name" value="EamA"/>
    <property type="match status" value="2"/>
</dbReference>
<feature type="transmembrane region" description="Helical" evidence="6">
    <location>
        <begin position="12"/>
        <end position="33"/>
    </location>
</feature>
<dbReference type="RefSeq" id="WP_336919952.1">
    <property type="nucleotide sequence ID" value="NZ_JBANRN010000013.1"/>
</dbReference>
<evidence type="ECO:0000256" key="1">
    <source>
        <dbReference type="ARBA" id="ARBA00004141"/>
    </source>
</evidence>
<feature type="domain" description="EamA" evidence="7">
    <location>
        <begin position="17"/>
        <end position="149"/>
    </location>
</feature>
<feature type="transmembrane region" description="Helical" evidence="6">
    <location>
        <begin position="217"/>
        <end position="236"/>
    </location>
</feature>
<comment type="similarity">
    <text evidence="2">Belongs to the drug/metabolite transporter (DMT) superfamily. 10 TMS drug/metabolite exporter (DME) (TC 2.A.7.3) family.</text>
</comment>
<evidence type="ECO:0000259" key="7">
    <source>
        <dbReference type="Pfam" id="PF00892"/>
    </source>
</evidence>